<evidence type="ECO:0000259" key="11">
    <source>
        <dbReference type="Pfam" id="PF01180"/>
    </source>
</evidence>
<evidence type="ECO:0000256" key="3">
    <source>
        <dbReference type="ARBA" id="ARBA00004725"/>
    </source>
</evidence>
<evidence type="ECO:0000313" key="13">
    <source>
        <dbReference type="Proteomes" id="UP001174909"/>
    </source>
</evidence>
<dbReference type="GO" id="GO:0004152">
    <property type="term" value="F:dihydroorotate dehydrogenase activity"/>
    <property type="evidence" value="ECO:0007669"/>
    <property type="project" value="InterPro"/>
</dbReference>
<dbReference type="CDD" id="cd04740">
    <property type="entry name" value="DHOD_1B_like"/>
    <property type="match status" value="1"/>
</dbReference>
<evidence type="ECO:0000256" key="10">
    <source>
        <dbReference type="ARBA" id="ARBA00031623"/>
    </source>
</evidence>
<evidence type="ECO:0000256" key="8">
    <source>
        <dbReference type="ARBA" id="ARBA00022975"/>
    </source>
</evidence>
<dbReference type="PANTHER" id="PTHR48109">
    <property type="entry name" value="DIHYDROOROTATE DEHYDROGENASE (QUINONE), MITOCHONDRIAL-RELATED"/>
    <property type="match status" value="1"/>
</dbReference>
<evidence type="ECO:0000256" key="9">
    <source>
        <dbReference type="ARBA" id="ARBA00023002"/>
    </source>
</evidence>
<keyword evidence="9" id="KW-0560">Oxidoreductase</keyword>
<keyword evidence="8" id="KW-0665">Pyrimidine biosynthesis</keyword>
<keyword evidence="6" id="KW-0285">Flavoprotein</keyword>
<dbReference type="AlphaFoldDB" id="A0AA35RJ15"/>
<dbReference type="InterPro" id="IPR005720">
    <property type="entry name" value="Dihydroorotate_DH_cat"/>
</dbReference>
<dbReference type="NCBIfam" id="NF005574">
    <property type="entry name" value="PRK07259.1"/>
    <property type="match status" value="1"/>
</dbReference>
<dbReference type="InterPro" id="IPR001295">
    <property type="entry name" value="Dihydroorotate_DH_CS"/>
</dbReference>
<keyword evidence="5" id="KW-0963">Cytoplasm</keyword>
<evidence type="ECO:0000313" key="12">
    <source>
        <dbReference type="EMBL" id="CAI8012433.1"/>
    </source>
</evidence>
<comment type="subcellular location">
    <subcellularLocation>
        <location evidence="2">Cytoplasm</location>
    </subcellularLocation>
</comment>
<protein>
    <recommendedName>
        <fullName evidence="10">Dihydroorotate oxidase</fullName>
    </recommendedName>
</protein>
<evidence type="ECO:0000256" key="4">
    <source>
        <dbReference type="ARBA" id="ARBA00008008"/>
    </source>
</evidence>
<dbReference type="InterPro" id="IPR050074">
    <property type="entry name" value="DHO_dehydrogenase"/>
</dbReference>
<comment type="caution">
    <text evidence="12">The sequence shown here is derived from an EMBL/GenBank/DDBJ whole genome shotgun (WGS) entry which is preliminary data.</text>
</comment>
<dbReference type="Gene3D" id="3.20.20.70">
    <property type="entry name" value="Aldolase class I"/>
    <property type="match status" value="1"/>
</dbReference>
<proteinExistence type="inferred from homology"/>
<evidence type="ECO:0000256" key="7">
    <source>
        <dbReference type="ARBA" id="ARBA00022643"/>
    </source>
</evidence>
<dbReference type="PROSITE" id="PS00912">
    <property type="entry name" value="DHODEHASE_2"/>
    <property type="match status" value="1"/>
</dbReference>
<dbReference type="Pfam" id="PF01180">
    <property type="entry name" value="DHO_dh"/>
    <property type="match status" value="1"/>
</dbReference>
<dbReference type="Proteomes" id="UP001174909">
    <property type="component" value="Unassembled WGS sequence"/>
</dbReference>
<dbReference type="InterPro" id="IPR012135">
    <property type="entry name" value="Dihydroorotate_DH_1_2"/>
</dbReference>
<comment type="cofactor">
    <cofactor evidence="1">
        <name>FMN</name>
        <dbReference type="ChEBI" id="CHEBI:58210"/>
    </cofactor>
</comment>
<dbReference type="GO" id="GO:0006222">
    <property type="term" value="P:UMP biosynthetic process"/>
    <property type="evidence" value="ECO:0007669"/>
    <property type="project" value="InterPro"/>
</dbReference>
<dbReference type="PANTHER" id="PTHR48109:SF1">
    <property type="entry name" value="DIHYDROOROTATE DEHYDROGENASE (FUMARATE)"/>
    <property type="match status" value="1"/>
</dbReference>
<reference evidence="12" key="1">
    <citation type="submission" date="2023-03" db="EMBL/GenBank/DDBJ databases">
        <authorList>
            <person name="Steffen K."/>
            <person name="Cardenas P."/>
        </authorList>
    </citation>
    <scope>NUCLEOTIDE SEQUENCE</scope>
</reference>
<dbReference type="EMBL" id="CASHTH010001184">
    <property type="protein sequence ID" value="CAI8012433.1"/>
    <property type="molecule type" value="Genomic_DNA"/>
</dbReference>
<keyword evidence="7" id="KW-0288">FMN</keyword>
<dbReference type="SUPFAM" id="SSF51395">
    <property type="entry name" value="FMN-linked oxidoreductases"/>
    <property type="match status" value="1"/>
</dbReference>
<evidence type="ECO:0000256" key="1">
    <source>
        <dbReference type="ARBA" id="ARBA00001917"/>
    </source>
</evidence>
<keyword evidence="13" id="KW-1185">Reference proteome</keyword>
<comment type="pathway">
    <text evidence="3">Pyrimidine metabolism; UMP biosynthesis via de novo pathway.</text>
</comment>
<dbReference type="InterPro" id="IPR024920">
    <property type="entry name" value="Dihydroorotate_DH_1"/>
</dbReference>
<dbReference type="InterPro" id="IPR013785">
    <property type="entry name" value="Aldolase_TIM"/>
</dbReference>
<dbReference type="PROSITE" id="PS00911">
    <property type="entry name" value="DHODEHASE_1"/>
    <property type="match status" value="1"/>
</dbReference>
<feature type="domain" description="Dihydroorotate dehydrogenase catalytic" evidence="11">
    <location>
        <begin position="8"/>
        <end position="280"/>
    </location>
</feature>
<dbReference type="HAMAP" id="MF_00224">
    <property type="entry name" value="DHO_dh_type1"/>
    <property type="match status" value="1"/>
</dbReference>
<dbReference type="InterPro" id="IPR033888">
    <property type="entry name" value="DHOD_1B"/>
</dbReference>
<dbReference type="GO" id="GO:0005737">
    <property type="term" value="C:cytoplasm"/>
    <property type="evidence" value="ECO:0007669"/>
    <property type="project" value="UniProtKB-SubCell"/>
</dbReference>
<dbReference type="PIRSF" id="PIRSF000164">
    <property type="entry name" value="DHO_oxidase"/>
    <property type="match status" value="1"/>
</dbReference>
<sequence length="297" mass="31290">MIASGTFGYDGYGRGLTPEMDLSLLGAVIPKTLTRYSREGNQEPRWYPESFRVARENREPVMLNAIGLTNPGIEAGLKDLAPEWDRWDATVVLSLSGESVEQFGDMAAMTQGVPGFEAIELNLSCPNVEQGDLFSYSSKGTFEAVGAVKNYAEVPVLAKLAPNVPDIVPIAKAAVEAGADALTISNTIPAMTIDLESRRPALGNITGGLSGPGLHPVAVALVYRAAQVINVPIIGVGGIFTAEDALEFILAGATAVQVGSANLADLWAPFKILEGMQSYLGERGITDIKDLVGAVEA</sequence>
<organism evidence="12 13">
    <name type="scientific">Geodia barretti</name>
    <name type="common">Barrett's horny sponge</name>
    <dbReference type="NCBI Taxonomy" id="519541"/>
    <lineage>
        <taxon>Eukaryota</taxon>
        <taxon>Metazoa</taxon>
        <taxon>Porifera</taxon>
        <taxon>Demospongiae</taxon>
        <taxon>Heteroscleromorpha</taxon>
        <taxon>Tetractinellida</taxon>
        <taxon>Astrophorina</taxon>
        <taxon>Geodiidae</taxon>
        <taxon>Geodia</taxon>
    </lineage>
</organism>
<evidence type="ECO:0000256" key="5">
    <source>
        <dbReference type="ARBA" id="ARBA00022490"/>
    </source>
</evidence>
<name>A0AA35RJ15_GEOBA</name>
<accession>A0AA35RJ15</accession>
<comment type="similarity">
    <text evidence="4">Belongs to the dihydroorotate dehydrogenase family. Type 1 subfamily.</text>
</comment>
<dbReference type="GO" id="GO:0006207">
    <property type="term" value="P:'de novo' pyrimidine nucleobase biosynthetic process"/>
    <property type="evidence" value="ECO:0007669"/>
    <property type="project" value="InterPro"/>
</dbReference>
<gene>
    <name evidence="12" type="ORF">GBAR_LOCUS7977</name>
</gene>
<evidence type="ECO:0000256" key="2">
    <source>
        <dbReference type="ARBA" id="ARBA00004496"/>
    </source>
</evidence>
<evidence type="ECO:0000256" key="6">
    <source>
        <dbReference type="ARBA" id="ARBA00022630"/>
    </source>
</evidence>